<evidence type="ECO:0000256" key="2">
    <source>
        <dbReference type="ARBA" id="ARBA00023277"/>
    </source>
</evidence>
<evidence type="ECO:0000256" key="1">
    <source>
        <dbReference type="ARBA" id="ARBA00007240"/>
    </source>
</evidence>
<name>A0AAV5MIW0_9ROSI</name>
<protein>
    <recommendedName>
        <fullName evidence="6">Galactinol--sucrose galactosyltransferase</fullName>
    </recommendedName>
</protein>
<comment type="caution">
    <text evidence="4">The sequence shown here is derived from an EMBL/GenBank/DDBJ whole genome shotgun (WGS) entry which is preliminary data.</text>
</comment>
<organism evidence="4 5">
    <name type="scientific">Rubroshorea leprosula</name>
    <dbReference type="NCBI Taxonomy" id="152421"/>
    <lineage>
        <taxon>Eukaryota</taxon>
        <taxon>Viridiplantae</taxon>
        <taxon>Streptophyta</taxon>
        <taxon>Embryophyta</taxon>
        <taxon>Tracheophyta</taxon>
        <taxon>Spermatophyta</taxon>
        <taxon>Magnoliopsida</taxon>
        <taxon>eudicotyledons</taxon>
        <taxon>Gunneridae</taxon>
        <taxon>Pentapetalae</taxon>
        <taxon>rosids</taxon>
        <taxon>malvids</taxon>
        <taxon>Malvales</taxon>
        <taxon>Dipterocarpaceae</taxon>
        <taxon>Rubroshorea</taxon>
    </lineage>
</organism>
<sequence>MAPPRLIAKSAHDEATVLDGEVPTSLLVNSTSFLANGHPILKEVPANITATPWVDANGVIKGVKGLVKGGCPPGMVVIDNGWQSICLDDDPIDKEGMDRAVTGEEIPYRLVKFEEDHEFKDYESAKLPNTKGMSAVVSDLKEEFKTIEYVYMWEALCGYWGGIKPNVLGMLEAKAIEPKWSPGFHMFMEDFATNNISRDGIRIVQPEMANKMYEGLQSHLESTRIDGIKIDVIQVLEMLGEDFRGRVELAITFYKALTTSLRKYFKGNDIIASMEQCNDFLFLGTEAITLGRAGMSLGALRLQQPMAISGEPVYVSDSVGQHNFKLLKSLVLPDGSILRCHSCALPTRDCLFEDPLHDGKTMLKDLEPQQRVVGVFNCQGGGWFPKYRKTKRASKFLGMVGCLVYPKNIEWRHGKDTISIQGAHQFAVYIFQRKYMKLMKFTEKIEISQEPLNYELLTVSPVTILPIKSIGFCPIGLVNMLNSGRAIQSIDFDDDGNSVRIGVKGKGEMGVFATEKPISCKIDGVDVGFSYNDQMVSIEVSWPNFSRAYPKTNTENEKRGAFKFNKKKDTTSLSWASAQHHCLL</sequence>
<dbReference type="Pfam" id="PF05691">
    <property type="entry name" value="Raffinose_syn"/>
    <property type="match status" value="2"/>
</dbReference>
<keyword evidence="5" id="KW-1185">Reference proteome</keyword>
<dbReference type="EMBL" id="BPVZ01000316">
    <property type="protein sequence ID" value="GKV49745.1"/>
    <property type="molecule type" value="Genomic_DNA"/>
</dbReference>
<gene>
    <name evidence="4" type="ORF">SLEP1_g56479</name>
</gene>
<evidence type="ECO:0000313" key="5">
    <source>
        <dbReference type="Proteomes" id="UP001054252"/>
    </source>
</evidence>
<dbReference type="Proteomes" id="UP001054252">
    <property type="component" value="Unassembled WGS sequence"/>
</dbReference>
<keyword evidence="2" id="KW-0119">Carbohydrate metabolism</keyword>
<dbReference type="InterPro" id="IPR008811">
    <property type="entry name" value="Glycosyl_hydrolases_36"/>
</dbReference>
<dbReference type="PANTHER" id="PTHR31268">
    <property type="match status" value="1"/>
</dbReference>
<proteinExistence type="inferred from homology"/>
<reference evidence="4 5" key="1">
    <citation type="journal article" date="2021" name="Commun. Biol.">
        <title>The genome of Shorea leprosula (Dipterocarpaceae) highlights the ecological relevance of drought in aseasonal tropical rainforests.</title>
        <authorList>
            <person name="Ng K.K.S."/>
            <person name="Kobayashi M.J."/>
            <person name="Fawcett J.A."/>
            <person name="Hatakeyama M."/>
            <person name="Paape T."/>
            <person name="Ng C.H."/>
            <person name="Ang C.C."/>
            <person name="Tnah L.H."/>
            <person name="Lee C.T."/>
            <person name="Nishiyama T."/>
            <person name="Sese J."/>
            <person name="O'Brien M.J."/>
            <person name="Copetti D."/>
            <person name="Mohd Noor M.I."/>
            <person name="Ong R.C."/>
            <person name="Putra M."/>
            <person name="Sireger I.Z."/>
            <person name="Indrioko S."/>
            <person name="Kosugi Y."/>
            <person name="Izuno A."/>
            <person name="Isagi Y."/>
            <person name="Lee S.L."/>
            <person name="Shimizu K.K."/>
        </authorList>
    </citation>
    <scope>NUCLEOTIDE SEQUENCE [LARGE SCALE GENOMIC DNA]</scope>
    <source>
        <strain evidence="4">214</strain>
    </source>
</reference>
<dbReference type="GO" id="GO:0047274">
    <property type="term" value="F:galactinol-sucrose galactosyltransferase activity"/>
    <property type="evidence" value="ECO:0007669"/>
    <property type="project" value="TreeGrafter"/>
</dbReference>
<dbReference type="PANTHER" id="PTHR31268:SF37">
    <property type="entry name" value="GALACTINOL--SUCROSE GALACTOSYLTRANSFERASE"/>
    <property type="match status" value="1"/>
</dbReference>
<evidence type="ECO:0000256" key="3">
    <source>
        <dbReference type="ARBA" id="ARBA00025404"/>
    </source>
</evidence>
<comment type="similarity">
    <text evidence="1">Belongs to the glycosyl hydrolases 36 family.</text>
</comment>
<accession>A0AAV5MIW0</accession>
<dbReference type="InterPro" id="IPR017853">
    <property type="entry name" value="GH"/>
</dbReference>
<dbReference type="AlphaFoldDB" id="A0AAV5MIW0"/>
<comment type="function">
    <text evidence="3">Transglycosidase operating by a ping-pong reaction mechanism. Involved in the synthesis of raffinose, a major soluble carbohydrate in seeds, roots and tubers.</text>
</comment>
<evidence type="ECO:0000313" key="4">
    <source>
        <dbReference type="EMBL" id="GKV49745.1"/>
    </source>
</evidence>
<evidence type="ECO:0008006" key="6">
    <source>
        <dbReference type="Google" id="ProtNLM"/>
    </source>
</evidence>
<dbReference type="SUPFAM" id="SSF51445">
    <property type="entry name" value="(Trans)glycosidases"/>
    <property type="match status" value="1"/>
</dbReference>